<evidence type="ECO:0000256" key="3">
    <source>
        <dbReference type="ARBA" id="ARBA00022737"/>
    </source>
</evidence>
<evidence type="ECO:0000256" key="1">
    <source>
        <dbReference type="ARBA" id="ARBA00022659"/>
    </source>
</evidence>
<feature type="disulfide bond" evidence="5">
    <location>
        <begin position="239"/>
        <end position="266"/>
    </location>
</feature>
<comment type="caution">
    <text evidence="5">Lacks conserved residue(s) required for the propagation of feature annotation.</text>
</comment>
<keyword evidence="7" id="KW-0472">Membrane</keyword>
<feature type="domain" description="Sushi" evidence="9">
    <location>
        <begin position="148"/>
        <end position="208"/>
    </location>
</feature>
<evidence type="ECO:0000256" key="5">
    <source>
        <dbReference type="PROSITE-ProRule" id="PRU00302"/>
    </source>
</evidence>
<feature type="region of interest" description="Disordered" evidence="6">
    <location>
        <begin position="346"/>
        <end position="370"/>
    </location>
</feature>
<evidence type="ECO:0000313" key="11">
    <source>
        <dbReference type="Proteomes" id="UP000824782"/>
    </source>
</evidence>
<feature type="domain" description="Sushi" evidence="9">
    <location>
        <begin position="89"/>
        <end position="147"/>
    </location>
</feature>
<feature type="domain" description="Sushi" evidence="9">
    <location>
        <begin position="25"/>
        <end position="88"/>
    </location>
</feature>
<dbReference type="Proteomes" id="UP000824782">
    <property type="component" value="Unassembled WGS sequence"/>
</dbReference>
<comment type="caution">
    <text evidence="10">The sequence shown here is derived from an EMBL/GenBank/DDBJ whole genome shotgun (WGS) entry which is preliminary data.</text>
</comment>
<organism evidence="10 11">
    <name type="scientific">Engystomops pustulosus</name>
    <name type="common">Tungara frog</name>
    <name type="synonym">Physalaemus pustulosus</name>
    <dbReference type="NCBI Taxonomy" id="76066"/>
    <lineage>
        <taxon>Eukaryota</taxon>
        <taxon>Metazoa</taxon>
        <taxon>Chordata</taxon>
        <taxon>Craniata</taxon>
        <taxon>Vertebrata</taxon>
        <taxon>Euteleostomi</taxon>
        <taxon>Amphibia</taxon>
        <taxon>Batrachia</taxon>
        <taxon>Anura</taxon>
        <taxon>Neobatrachia</taxon>
        <taxon>Hyloidea</taxon>
        <taxon>Leptodactylidae</taxon>
        <taxon>Leiuperinae</taxon>
        <taxon>Engystomops</taxon>
    </lineage>
</organism>
<keyword evidence="11" id="KW-1185">Reference proteome</keyword>
<dbReference type="AlphaFoldDB" id="A0AAV7CX28"/>
<keyword evidence="7" id="KW-1133">Transmembrane helix</keyword>
<keyword evidence="3" id="KW-0677">Repeat</keyword>
<feature type="disulfide bond" evidence="5">
    <location>
        <begin position="150"/>
        <end position="193"/>
    </location>
</feature>
<dbReference type="PROSITE" id="PS50923">
    <property type="entry name" value="SUSHI"/>
    <property type="match status" value="4"/>
</dbReference>
<gene>
    <name evidence="10" type="ORF">GDO81_006336</name>
</gene>
<dbReference type="CDD" id="cd00033">
    <property type="entry name" value="CCP"/>
    <property type="match status" value="4"/>
</dbReference>
<dbReference type="Pfam" id="PF00084">
    <property type="entry name" value="Sushi"/>
    <property type="match status" value="4"/>
</dbReference>
<dbReference type="FunFam" id="2.10.70.10:FF:000014">
    <property type="entry name" value="Membrane cofactor protein"/>
    <property type="match status" value="1"/>
</dbReference>
<dbReference type="SUPFAM" id="SSF57535">
    <property type="entry name" value="Complement control module/SCR domain"/>
    <property type="match status" value="4"/>
</dbReference>
<evidence type="ECO:0000256" key="4">
    <source>
        <dbReference type="ARBA" id="ARBA00023157"/>
    </source>
</evidence>
<feature type="transmembrane region" description="Helical" evidence="7">
    <location>
        <begin position="310"/>
        <end position="336"/>
    </location>
</feature>
<reference evidence="10" key="1">
    <citation type="thesis" date="2020" institute="ProQuest LLC" country="789 East Eisenhower Parkway, Ann Arbor, MI, USA">
        <title>Comparative Genomics and Chromosome Evolution.</title>
        <authorList>
            <person name="Mudd A.B."/>
        </authorList>
    </citation>
    <scope>NUCLEOTIDE SEQUENCE</scope>
    <source>
        <strain evidence="10">237g6f4</strain>
        <tissue evidence="10">Blood</tissue>
    </source>
</reference>
<evidence type="ECO:0000256" key="6">
    <source>
        <dbReference type="SAM" id="MobiDB-lite"/>
    </source>
</evidence>
<dbReference type="PANTHER" id="PTHR45656:SF15">
    <property type="entry name" value="SUSHI DOMAIN-CONTAINING PROTEIN"/>
    <property type="match status" value="1"/>
</dbReference>
<feature type="chain" id="PRO_5043709109" description="Sushi domain-containing protein" evidence="8">
    <location>
        <begin position="26"/>
        <end position="379"/>
    </location>
</feature>
<keyword evidence="7" id="KW-0812">Transmembrane</keyword>
<proteinExistence type="predicted"/>
<evidence type="ECO:0000256" key="8">
    <source>
        <dbReference type="SAM" id="SignalP"/>
    </source>
</evidence>
<evidence type="ECO:0000256" key="7">
    <source>
        <dbReference type="SAM" id="Phobius"/>
    </source>
</evidence>
<dbReference type="InterPro" id="IPR035976">
    <property type="entry name" value="Sushi/SCR/CCP_sf"/>
</dbReference>
<feature type="signal peptide" evidence="8">
    <location>
        <begin position="1"/>
        <end position="25"/>
    </location>
</feature>
<keyword evidence="4 5" id="KW-1015">Disulfide bond</keyword>
<dbReference type="InterPro" id="IPR051277">
    <property type="entry name" value="SEZ6_CSMD_C4BPB_Regulators"/>
</dbReference>
<keyword evidence="1 5" id="KW-0768">Sushi</keyword>
<feature type="compositionally biased region" description="Polar residues" evidence="6">
    <location>
        <begin position="357"/>
        <end position="370"/>
    </location>
</feature>
<dbReference type="SMART" id="SM00032">
    <property type="entry name" value="CCP"/>
    <property type="match status" value="4"/>
</dbReference>
<accession>A0AAV7CX28</accession>
<name>A0AAV7CX28_ENGPU</name>
<feature type="domain" description="Sushi" evidence="9">
    <location>
        <begin position="209"/>
        <end position="268"/>
    </location>
</feature>
<protein>
    <recommendedName>
        <fullName evidence="9">Sushi domain-containing protein</fullName>
    </recommendedName>
</protein>
<keyword evidence="2 8" id="KW-0732">Signal</keyword>
<dbReference type="InterPro" id="IPR000436">
    <property type="entry name" value="Sushi_SCR_CCP_dom"/>
</dbReference>
<evidence type="ECO:0000313" key="10">
    <source>
        <dbReference type="EMBL" id="KAG8589289.1"/>
    </source>
</evidence>
<dbReference type="PANTHER" id="PTHR45656">
    <property type="entry name" value="PROTEIN CBR-CLEC-78"/>
    <property type="match status" value="1"/>
</dbReference>
<dbReference type="Gene3D" id="2.10.70.10">
    <property type="entry name" value="Complement Module, domain 1"/>
    <property type="match status" value="4"/>
</dbReference>
<sequence>MSQENHMGYCWIILLVPAFFASSHAFCGAPPRLDFAQLDLQFDKDNFSIGENVTYSCRPGFIRDRTQTNVLICLSNSTWSTPATFCNRLSCGNPGDTAHGSVSFENTLFGSRANYTCDLGYNMLSKRNYRECQASGDWSNDIPQCEVQKCPTPNAIADGKYNPDLDEYEYLQAVSYQCNNKTLALIGEKTVFCTAYGNWSSDPPECKEVLCVPPYVENSEKVSGLSPPYILNSAVTFQCLQGFTMTGSPSVVCNVSSQWNPPLPTCNKNVTTTATTTATTKKVTEAGGSTVFPKTTKQQNNEENEGENNVGAIVGGVITGIIGILFAVLAIFYVCWYKKRRGGGYVGPTRKNHESGRSSSHQSPIEQCDMQQIEAQETC</sequence>
<dbReference type="EMBL" id="WNYA01000002">
    <property type="protein sequence ID" value="KAG8589289.1"/>
    <property type="molecule type" value="Genomic_DNA"/>
</dbReference>
<feature type="region of interest" description="Disordered" evidence="6">
    <location>
        <begin position="286"/>
        <end position="307"/>
    </location>
</feature>
<evidence type="ECO:0000256" key="2">
    <source>
        <dbReference type="ARBA" id="ARBA00022729"/>
    </source>
</evidence>
<evidence type="ECO:0000259" key="9">
    <source>
        <dbReference type="PROSITE" id="PS50923"/>
    </source>
</evidence>